<dbReference type="EMBL" id="ATMT01000064">
    <property type="protein sequence ID" value="EPY05641.1"/>
    <property type="molecule type" value="Genomic_DNA"/>
</dbReference>
<organism evidence="1 2">
    <name type="scientific">Paenibacillus alvei TS-15</name>
    <dbReference type="NCBI Taxonomy" id="1117108"/>
    <lineage>
        <taxon>Bacteria</taxon>
        <taxon>Bacillati</taxon>
        <taxon>Bacillota</taxon>
        <taxon>Bacilli</taxon>
        <taxon>Bacillales</taxon>
        <taxon>Paenibacillaceae</taxon>
        <taxon>Paenibacillus</taxon>
    </lineage>
</organism>
<protein>
    <submittedName>
        <fullName evidence="1">Uncharacterized protein</fullName>
    </submittedName>
</protein>
<reference evidence="1 2" key="1">
    <citation type="submission" date="2013-05" db="EMBL/GenBank/DDBJ databases">
        <authorList>
            <person name="Strain E.A."/>
            <person name="Brown E."/>
            <person name="Allard M.W."/>
            <person name="Luo Y.L."/>
        </authorList>
    </citation>
    <scope>NUCLEOTIDE SEQUENCE [LARGE SCALE GENOMIC DNA]</scope>
    <source>
        <strain evidence="1 2">TS-15</strain>
    </source>
</reference>
<comment type="caution">
    <text evidence="1">The sequence shown here is derived from an EMBL/GenBank/DDBJ whole genome shotgun (WGS) entry which is preliminary data.</text>
</comment>
<accession>S9TTP0</accession>
<gene>
    <name evidence="1" type="ORF">PAALTS15_18973</name>
</gene>
<dbReference type="PATRIC" id="fig|1117108.3.peg.3901"/>
<dbReference type="Proteomes" id="UP000015344">
    <property type="component" value="Unassembled WGS sequence"/>
</dbReference>
<dbReference type="RefSeq" id="WP_021261068.1">
    <property type="nucleotide sequence ID" value="NZ_ATMT01000064.1"/>
</dbReference>
<name>S9TTP0_PAEAL</name>
<sequence length="121" mass="14463">MEIINSKYYEGYEGEGEIQFIRHLTNGDKYVIRIWDGYFDEIMRGIQPEENGWTGLAYYYNVEEPWWEKPWEIPDIAIVLKQLQEIKTELLNVEEKELLVGLCDILSNSWRLNESVWIADE</sequence>
<evidence type="ECO:0000313" key="1">
    <source>
        <dbReference type="EMBL" id="EPY05641.1"/>
    </source>
</evidence>
<dbReference type="AlphaFoldDB" id="S9TTP0"/>
<proteinExistence type="predicted"/>
<evidence type="ECO:0000313" key="2">
    <source>
        <dbReference type="Proteomes" id="UP000015344"/>
    </source>
</evidence>